<keyword evidence="4" id="KW-1185">Reference proteome</keyword>
<evidence type="ECO:0000259" key="2">
    <source>
        <dbReference type="Pfam" id="PF16095"/>
    </source>
</evidence>
<dbReference type="InterPro" id="IPR032171">
    <property type="entry name" value="COR-A"/>
</dbReference>
<feature type="domain" description="COR" evidence="2">
    <location>
        <begin position="180"/>
        <end position="325"/>
    </location>
</feature>
<dbReference type="InterPro" id="IPR036388">
    <property type="entry name" value="WH-like_DNA-bd_sf"/>
</dbReference>
<organism evidence="3 4">
    <name type="scientific">Mytilus edulis</name>
    <name type="common">Blue mussel</name>
    <dbReference type="NCBI Taxonomy" id="6550"/>
    <lineage>
        <taxon>Eukaryota</taxon>
        <taxon>Metazoa</taxon>
        <taxon>Spiralia</taxon>
        <taxon>Lophotrochozoa</taxon>
        <taxon>Mollusca</taxon>
        <taxon>Bivalvia</taxon>
        <taxon>Autobranchia</taxon>
        <taxon>Pteriomorphia</taxon>
        <taxon>Mytilida</taxon>
        <taxon>Mytiloidea</taxon>
        <taxon>Mytilidae</taxon>
        <taxon>Mytilinae</taxon>
        <taxon>Mytilus</taxon>
    </lineage>
</organism>
<dbReference type="EMBL" id="CAJPWZ010001848">
    <property type="protein sequence ID" value="CAG2225393.1"/>
    <property type="molecule type" value="Genomic_DNA"/>
</dbReference>
<evidence type="ECO:0000313" key="4">
    <source>
        <dbReference type="Proteomes" id="UP000683360"/>
    </source>
</evidence>
<comment type="caution">
    <text evidence="3">The sequence shown here is derived from an EMBL/GenBank/DDBJ whole genome shotgun (WGS) entry which is preliminary data.</text>
</comment>
<name>A0A8S3SVR1_MYTED</name>
<evidence type="ECO:0000313" key="3">
    <source>
        <dbReference type="EMBL" id="CAG2225393.1"/>
    </source>
</evidence>
<protein>
    <recommendedName>
        <fullName evidence="2">COR domain-containing protein</fullName>
    </recommendedName>
</protein>
<sequence length="515" mass="60379">MASNGKGLRAIVFETSEELESAYQCKASNIIGSVESPHVQLNENENNEIDHDLARLIQQVYTERKENKNEASEQNIEHTYFGQRNSSFSSDDSKAGINQALVLQKKMTNDDQMTDPHKRAKRQNKFKKNLFKILKQQQKEHLRNIYFVSNIEDDDLVFDEIRKEISSHAMTMKDWGRDCPLKWLLFQQVIARLKDSQVSIATTTNLLTIAKHDSIGIHNDDEFKRCLQYFNDIGTVIYFDEENLKDHVILDSKWLIDAFRCLVSDKIEFSIERSNDWQKLRETGELTSELICLLFRKEPTLKFLENEKHLLEVMKRFDIIVKLLDSNALYMPCMMDSCSFNKVKKKLMNKNQIVNITSWLCLEFEFLPPAFFNHILAWYIKNYPVSAIFEKGTRTNRKALYRQIGVFDLDHSRCQQLVVCEGPNVIAIQVWDTLMAGQQFGNLAEKLFEFVNNIEKRYSLKISYTKSFKCKNGDFNINRRRMHELITEEYRCLEHTTNHVSADLVRPWGFIDDLE</sequence>
<keyword evidence="1" id="KW-0677">Repeat</keyword>
<reference evidence="3" key="1">
    <citation type="submission" date="2021-03" db="EMBL/GenBank/DDBJ databases">
        <authorList>
            <person name="Bekaert M."/>
        </authorList>
    </citation>
    <scope>NUCLEOTIDE SEQUENCE</scope>
</reference>
<dbReference type="Proteomes" id="UP000683360">
    <property type="component" value="Unassembled WGS sequence"/>
</dbReference>
<accession>A0A8S3SVR1</accession>
<dbReference type="Pfam" id="PF16095">
    <property type="entry name" value="COR-A"/>
    <property type="match status" value="1"/>
</dbReference>
<gene>
    <name evidence="3" type="ORF">MEDL_38527</name>
</gene>
<proteinExistence type="predicted"/>
<dbReference type="OrthoDB" id="5962960at2759"/>
<dbReference type="Gene3D" id="1.10.10.10">
    <property type="entry name" value="Winged helix-like DNA-binding domain superfamily/Winged helix DNA-binding domain"/>
    <property type="match status" value="1"/>
</dbReference>
<evidence type="ECO:0000256" key="1">
    <source>
        <dbReference type="ARBA" id="ARBA00022737"/>
    </source>
</evidence>
<dbReference type="AlphaFoldDB" id="A0A8S3SVR1"/>